<evidence type="ECO:0000313" key="2">
    <source>
        <dbReference type="Proteomes" id="UP000790377"/>
    </source>
</evidence>
<proteinExistence type="predicted"/>
<gene>
    <name evidence="1" type="ORF">BJ138DRAFT_1119926</name>
</gene>
<keyword evidence="2" id="KW-1185">Reference proteome</keyword>
<dbReference type="EMBL" id="MU268696">
    <property type="protein sequence ID" value="KAH7903915.1"/>
    <property type="molecule type" value="Genomic_DNA"/>
</dbReference>
<accession>A0ACB7ZS66</accession>
<sequence length="208" mass="23302">MSLSTTTILADTVWQSNGTGMKSLNLAIHFHGHTLSHISPPRIPLEISIRIPKEFAVHVSPVLEGAPELGSPVQISRNVDIAAYPDFPFFPLPSTFDHRTTNSWAMLANEIQSWMIGSVFDTQSNDWLWGREFFWMAYIGAHPQFPFGEWPPWNPKISMEGVFVSCWTKASGGNLPRPGSTSLIRQNIWREFQQLIAAVLSNLNPTVA</sequence>
<evidence type="ECO:0000313" key="1">
    <source>
        <dbReference type="EMBL" id="KAH7903915.1"/>
    </source>
</evidence>
<organism evidence="1 2">
    <name type="scientific">Hygrophoropsis aurantiaca</name>
    <dbReference type="NCBI Taxonomy" id="72124"/>
    <lineage>
        <taxon>Eukaryota</taxon>
        <taxon>Fungi</taxon>
        <taxon>Dikarya</taxon>
        <taxon>Basidiomycota</taxon>
        <taxon>Agaricomycotina</taxon>
        <taxon>Agaricomycetes</taxon>
        <taxon>Agaricomycetidae</taxon>
        <taxon>Boletales</taxon>
        <taxon>Coniophorineae</taxon>
        <taxon>Hygrophoropsidaceae</taxon>
        <taxon>Hygrophoropsis</taxon>
    </lineage>
</organism>
<dbReference type="Proteomes" id="UP000790377">
    <property type="component" value="Unassembled WGS sequence"/>
</dbReference>
<comment type="caution">
    <text evidence="1">The sequence shown here is derived from an EMBL/GenBank/DDBJ whole genome shotgun (WGS) entry which is preliminary data.</text>
</comment>
<reference evidence="1" key="1">
    <citation type="journal article" date="2021" name="New Phytol.">
        <title>Evolutionary innovations through gain and loss of genes in the ectomycorrhizal Boletales.</title>
        <authorList>
            <person name="Wu G."/>
            <person name="Miyauchi S."/>
            <person name="Morin E."/>
            <person name="Kuo A."/>
            <person name="Drula E."/>
            <person name="Varga T."/>
            <person name="Kohler A."/>
            <person name="Feng B."/>
            <person name="Cao Y."/>
            <person name="Lipzen A."/>
            <person name="Daum C."/>
            <person name="Hundley H."/>
            <person name="Pangilinan J."/>
            <person name="Johnson J."/>
            <person name="Barry K."/>
            <person name="LaButti K."/>
            <person name="Ng V."/>
            <person name="Ahrendt S."/>
            <person name="Min B."/>
            <person name="Choi I.G."/>
            <person name="Park H."/>
            <person name="Plett J.M."/>
            <person name="Magnuson J."/>
            <person name="Spatafora J.W."/>
            <person name="Nagy L.G."/>
            <person name="Henrissat B."/>
            <person name="Grigoriev I.V."/>
            <person name="Yang Z.L."/>
            <person name="Xu J."/>
            <person name="Martin F.M."/>
        </authorList>
    </citation>
    <scope>NUCLEOTIDE SEQUENCE</scope>
    <source>
        <strain evidence="1">ATCC 28755</strain>
    </source>
</reference>
<name>A0ACB7ZS66_9AGAM</name>
<protein>
    <submittedName>
        <fullName evidence="1">Uncharacterized protein</fullName>
    </submittedName>
</protein>